<dbReference type="EMBL" id="CP013355">
    <property type="protein sequence ID" value="AMC11376.1"/>
    <property type="molecule type" value="Genomic_DNA"/>
</dbReference>
<dbReference type="GO" id="GO:0007155">
    <property type="term" value="P:cell adhesion"/>
    <property type="evidence" value="ECO:0007669"/>
    <property type="project" value="InterPro"/>
</dbReference>
<feature type="signal peptide" evidence="4">
    <location>
        <begin position="1"/>
        <end position="20"/>
    </location>
</feature>
<reference evidence="6 7" key="2">
    <citation type="journal article" date="2016" name="Int. J. Syst. Evol. Microbiol.">
        <title>Lutibacter profundi sp. nov., isolated from a deep-sea hydrothermal system on the Arctic Mid-Ocean Ridge and emended description of the genus Lutibacter.</title>
        <authorList>
            <person name="Le Moine Bauer S."/>
            <person name="Roalkvam I."/>
            <person name="Steen I.H."/>
            <person name="Dahle H."/>
        </authorList>
    </citation>
    <scope>NUCLEOTIDE SEQUENCE [LARGE SCALE GENOMIC DNA]</scope>
    <source>
        <strain evidence="6 7">LP1</strain>
    </source>
</reference>
<gene>
    <name evidence="6" type="ORF">Lupro_08935</name>
</gene>
<dbReference type="RefSeq" id="WP_068208982.1">
    <property type="nucleotide sequence ID" value="NZ_CP013355.1"/>
</dbReference>
<evidence type="ECO:0000313" key="6">
    <source>
        <dbReference type="EMBL" id="AMC11376.1"/>
    </source>
</evidence>
<dbReference type="PANTHER" id="PTHR10199:SF119">
    <property type="entry name" value="RE20510P"/>
    <property type="match status" value="1"/>
</dbReference>
<dbReference type="PATRIC" id="fig|1622118.3.peg.1845"/>
<dbReference type="Gene3D" id="4.10.1080.10">
    <property type="entry name" value="TSP type-3 repeat"/>
    <property type="match status" value="5"/>
</dbReference>
<sequence length="1182" mass="127902">MKKQILLFLITSVFLINIHAQQSTTPTGVESVSTWNKPVNAALYYAGYFYIAENTVTGATINKYTTNGVWLEKLMDVPSKDSYPSHLKTRDSNNMLIVNNKLYFSAYVGGDETAILMYDLVSKTFDFQKRLSFEQGAIQSLVSYNGYMYITVSYLGSNYRVAQGANWGNLIDSYANSGNSETSIIQLDTTMNPTLIKHFMDSSHDYGSIDDGTLVSGNGFLVNFNNGRFERINLDGTTTHQKYIAEEARMKPGYDNNYIIVRKRYVELVDANWNTLKTTTRVAYENMNNVFVTSNEYIFTVGLSNDYISVDDGKQIWSFYHYDKDLNFKYKKSGVKLEDYPRLNPPVLNFQLFDLTASGYWRIGYYISVPRKTADNTIVQLAGQDLPTTSNNNPIAISYYNRTTVPTAQLSIQPASGLSVFMNKKLVNGNIVSADQFSAVIQTQNVNLDALVGTQLPASIASYTAPTGWSVWEDPSNSLQEYGKLYIQKVDGVYFVNIPMYDWADGGLWVNSDPVITNEVNVKVYLQNVVVADTDGDGVYDTNDLCSATPLGESVDTNGCSQSQLDDDNDGVMNNIDTCPNTATGETVDVNGCSVSQTDTDGDGVYDTNDLCSATPLGESVDTNGCSQSQLDDDNDGVMNNIDTCPNTATGETVDVNGCSQSQLDDDNDGVMNNIDTCPNTATGETVDVNGCSVSQTDTDGDGVYDNQDNCPSIANSDQADADADGIGDVCDEDSDNDGVLDVNDTCPNTPIGEGVDANGCSDSQNDFDGDGVPRSIDICPNTQAGEEVDEHGCALYQLDTDNDGFSDAIDQCIDTPGTVNGCPDTDEDGVADNNDTCSNTPAGEIADANGCSPSQLDTDGDGLTDDVDQCINTPTGETVDVNGCSDSQLDDDNDGVMNNIDTCPNTPTGETVDANGCSQSQLDDDNDGVMNNIDTCPNTPTGETVDANGCMLLASDNFTIEAISETCPNKNNGNIIINAQSSLNYKATINGAEYDFTTNLTVGNLSPGNYEVCIIVTNLTSSYCYKIVISEGTTISGKASVVSNKATIEITQGTPPYIVLINGKEQLQTVSSLFTVDVKHGDLIEIKTGVACEGIFSKTIDLFKVITMYPNPTSGIFEIALPMSLKEVKIALFTTNFQLISSKTYSVVNGKVQLNIENLPAAVYFAKVHLENPVTVKIIKQ</sequence>
<reference evidence="7" key="1">
    <citation type="submission" date="2015-12" db="EMBL/GenBank/DDBJ databases">
        <title>Complete genome sequence of Lutibacter profundus strain LP1.</title>
        <authorList>
            <person name="Wissuwa J."/>
            <person name="Le Moine Bauer S."/>
            <person name="Stokke R."/>
            <person name="Dahle H."/>
            <person name="Steen I.H."/>
        </authorList>
    </citation>
    <scope>NUCLEOTIDE SEQUENCE [LARGE SCALE GENOMIC DNA]</scope>
    <source>
        <strain evidence="7">LP1</strain>
    </source>
</reference>
<evidence type="ECO:0000256" key="2">
    <source>
        <dbReference type="ARBA" id="ARBA00022837"/>
    </source>
</evidence>
<feature type="chain" id="PRO_5007066306" description="Secretion system C-terminal sorting domain-containing protein" evidence="4">
    <location>
        <begin position="21"/>
        <end position="1182"/>
    </location>
</feature>
<dbReference type="Proteomes" id="UP000059672">
    <property type="component" value="Chromosome"/>
</dbReference>
<dbReference type="Pfam" id="PF02412">
    <property type="entry name" value="TSP_3"/>
    <property type="match status" value="9"/>
</dbReference>
<dbReference type="Pfam" id="PF18962">
    <property type="entry name" value="Por_Secre_tail"/>
    <property type="match status" value="1"/>
</dbReference>
<dbReference type="InterPro" id="IPR003367">
    <property type="entry name" value="Thrombospondin_3-like_rpt"/>
</dbReference>
<evidence type="ECO:0000256" key="4">
    <source>
        <dbReference type="SAM" id="SignalP"/>
    </source>
</evidence>
<feature type="domain" description="Secretion system C-terminal sorting" evidence="5">
    <location>
        <begin position="1109"/>
        <end position="1179"/>
    </location>
</feature>
<proteinExistence type="predicted"/>
<keyword evidence="2" id="KW-0106">Calcium</keyword>
<dbReference type="OrthoDB" id="9813840at2"/>
<dbReference type="SUPFAM" id="SSF103647">
    <property type="entry name" value="TSP type-3 repeat"/>
    <property type="match status" value="5"/>
</dbReference>
<feature type="region of interest" description="Disordered" evidence="3">
    <location>
        <begin position="844"/>
        <end position="866"/>
    </location>
</feature>
<dbReference type="InterPro" id="IPR028974">
    <property type="entry name" value="TSP_type-3_rpt"/>
</dbReference>
<dbReference type="GO" id="GO:0005509">
    <property type="term" value="F:calcium ion binding"/>
    <property type="evidence" value="ECO:0007669"/>
    <property type="project" value="InterPro"/>
</dbReference>
<protein>
    <recommendedName>
        <fullName evidence="5">Secretion system C-terminal sorting domain-containing protein</fullName>
    </recommendedName>
</protein>
<dbReference type="InterPro" id="IPR026444">
    <property type="entry name" value="Secre_tail"/>
</dbReference>
<evidence type="ECO:0000256" key="1">
    <source>
        <dbReference type="ARBA" id="ARBA00022729"/>
    </source>
</evidence>
<evidence type="ECO:0000259" key="5">
    <source>
        <dbReference type="Pfam" id="PF18962"/>
    </source>
</evidence>
<evidence type="ECO:0000313" key="7">
    <source>
        <dbReference type="Proteomes" id="UP000059672"/>
    </source>
</evidence>
<dbReference type="STRING" id="1622118.Lupro_08935"/>
<keyword evidence="1 4" id="KW-0732">Signal</keyword>
<organism evidence="6 7">
    <name type="scientific">Lutibacter profundi</name>
    <dbReference type="NCBI Taxonomy" id="1622118"/>
    <lineage>
        <taxon>Bacteria</taxon>
        <taxon>Pseudomonadati</taxon>
        <taxon>Bacteroidota</taxon>
        <taxon>Flavobacteriia</taxon>
        <taxon>Flavobacteriales</taxon>
        <taxon>Flavobacteriaceae</taxon>
        <taxon>Lutibacter</taxon>
    </lineage>
</organism>
<dbReference type="AlphaFoldDB" id="A0A0X8G7D4"/>
<dbReference type="KEGG" id="lut:Lupro_08935"/>
<evidence type="ECO:0000256" key="3">
    <source>
        <dbReference type="SAM" id="MobiDB-lite"/>
    </source>
</evidence>
<name>A0A0X8G7D4_9FLAO</name>
<accession>A0A0X8G7D4</accession>
<keyword evidence="7" id="KW-1185">Reference proteome</keyword>
<dbReference type="PANTHER" id="PTHR10199">
    <property type="entry name" value="THROMBOSPONDIN"/>
    <property type="match status" value="1"/>
</dbReference>